<feature type="region of interest" description="Disordered" evidence="1">
    <location>
        <begin position="340"/>
        <end position="360"/>
    </location>
</feature>
<dbReference type="EMBL" id="CADCXW020000015">
    <property type="protein sequence ID" value="CAD1548673.1"/>
    <property type="molecule type" value="Genomic_DNA"/>
</dbReference>
<feature type="region of interest" description="Disordered" evidence="1">
    <location>
        <begin position="462"/>
        <end position="499"/>
    </location>
</feature>
<feature type="region of interest" description="Disordered" evidence="1">
    <location>
        <begin position="217"/>
        <end position="244"/>
    </location>
</feature>
<feature type="compositionally biased region" description="Basic residues" evidence="1">
    <location>
        <begin position="481"/>
        <end position="499"/>
    </location>
</feature>
<name>A0A6V7J8J5_9HYME</name>
<protein>
    <submittedName>
        <fullName evidence="2">Uncharacterized protein</fullName>
    </submittedName>
</protein>
<sequence length="513" mass="60481">MKNSELNFSCFDYNSPNTIMRLKIADHYYHPEAGKNTSTDIETVLRESNLLINYEKFPLNTMTLDRVSKNNKNKVKRSLSENPQKPMKHHALFKNVDAQRYSTGDYLRQQIVEDLNSPDILYKSDEQIAVDRYNRVKAYLDQCRSYHCHPSDDNDSDIPAEIRRGYFDNKRRRHDYSTRRANSDLTMFERKKFYRRHEFPMKYSTRNFDSTPVALSKKQNFGIHESPTESRDDEESTDNDAMKNHGLRYADEYVARVTIRRRYSENQGKNRRNYGCRRTRSDLLMRLSTSMSVDDHSDVRTERNSNDQRIKISGSESCYPRTDGDFDGFRGNWMKKSDDDIGQNVSKSQSCEEEDVGQSTETETILQENYLLPEEHVKEYVPSEVLMESIIPRGQEDFSGKLRMLNDHDNCLDNFEEDWMNNKDEEVCSEPASKDIAGDYFRRVYDVLKCCQDRNRVVDKSCDPVGSDDNSSSSNFEADRVRRRRRRRKKKRSVRRRSSRGKIGFTIDWRLLK</sequence>
<accession>A0A6V7J8J5</accession>
<organism evidence="2">
    <name type="scientific">Bracon brevicornis</name>
    <dbReference type="NCBI Taxonomy" id="1563983"/>
    <lineage>
        <taxon>Eukaryota</taxon>
        <taxon>Metazoa</taxon>
        <taxon>Ecdysozoa</taxon>
        <taxon>Arthropoda</taxon>
        <taxon>Hexapoda</taxon>
        <taxon>Insecta</taxon>
        <taxon>Pterygota</taxon>
        <taxon>Neoptera</taxon>
        <taxon>Endopterygota</taxon>
        <taxon>Hymenoptera</taxon>
        <taxon>Apocrita</taxon>
        <taxon>Ichneumonoidea</taxon>
        <taxon>Braconidae</taxon>
        <taxon>Braconinae</taxon>
        <taxon>Bracon</taxon>
    </lineage>
</organism>
<proteinExistence type="predicted"/>
<reference evidence="2" key="1">
    <citation type="submission" date="2020-07" db="EMBL/GenBank/DDBJ databases">
        <authorList>
            <person name="Ferguson B K."/>
        </authorList>
    </citation>
    <scope>NUCLEOTIDE SEQUENCE</scope>
    <source>
        <strain evidence="2">L06</strain>
    </source>
</reference>
<dbReference type="AlphaFoldDB" id="A0A6V7J8J5"/>
<evidence type="ECO:0000256" key="1">
    <source>
        <dbReference type="SAM" id="MobiDB-lite"/>
    </source>
</evidence>
<evidence type="ECO:0000313" key="2">
    <source>
        <dbReference type="EMBL" id="CAD1548673.1"/>
    </source>
</evidence>
<gene>
    <name evidence="2" type="ORF">BBRV_LOCUS46527</name>
</gene>